<accession>A0ABQ9VV00</accession>
<organism evidence="1 2">
    <name type="scientific">Saguinus oedipus</name>
    <name type="common">Cotton-top tamarin</name>
    <name type="synonym">Oedipomidas oedipus</name>
    <dbReference type="NCBI Taxonomy" id="9490"/>
    <lineage>
        <taxon>Eukaryota</taxon>
        <taxon>Metazoa</taxon>
        <taxon>Chordata</taxon>
        <taxon>Craniata</taxon>
        <taxon>Vertebrata</taxon>
        <taxon>Euteleostomi</taxon>
        <taxon>Mammalia</taxon>
        <taxon>Eutheria</taxon>
        <taxon>Euarchontoglires</taxon>
        <taxon>Primates</taxon>
        <taxon>Haplorrhini</taxon>
        <taxon>Platyrrhini</taxon>
        <taxon>Cebidae</taxon>
        <taxon>Callitrichinae</taxon>
        <taxon>Saguinus</taxon>
    </lineage>
</organism>
<gene>
    <name evidence="1" type="ORF">P7K49_007286</name>
</gene>
<protein>
    <submittedName>
        <fullName evidence="1">Uncharacterized protein</fullName>
    </submittedName>
</protein>
<dbReference type="Proteomes" id="UP001266305">
    <property type="component" value="Unassembled WGS sequence"/>
</dbReference>
<reference evidence="1 2" key="1">
    <citation type="submission" date="2023-05" db="EMBL/GenBank/DDBJ databases">
        <title>B98-5 Cell Line De Novo Hybrid Assembly: An Optical Mapping Approach.</title>
        <authorList>
            <person name="Kananen K."/>
            <person name="Auerbach J.A."/>
            <person name="Kautto E."/>
            <person name="Blachly J.S."/>
        </authorList>
    </citation>
    <scope>NUCLEOTIDE SEQUENCE [LARGE SCALE GENOMIC DNA]</scope>
    <source>
        <strain evidence="1">B95-8</strain>
        <tissue evidence="1">Cell line</tissue>
    </source>
</reference>
<comment type="caution">
    <text evidence="1">The sequence shown here is derived from an EMBL/GenBank/DDBJ whole genome shotgun (WGS) entry which is preliminary data.</text>
</comment>
<evidence type="ECO:0000313" key="1">
    <source>
        <dbReference type="EMBL" id="KAK2113020.1"/>
    </source>
</evidence>
<name>A0ABQ9VV00_SAGOE</name>
<evidence type="ECO:0000313" key="2">
    <source>
        <dbReference type="Proteomes" id="UP001266305"/>
    </source>
</evidence>
<keyword evidence="2" id="KW-1185">Reference proteome</keyword>
<proteinExistence type="predicted"/>
<sequence>MSSEVFWKHYTVFLAVDPNALELQTNPDATSPDCPKSVDFPAVLWPEAFSLHTKPGLPENGSAKFKYGRFSEVFCKIKAHSHHLRGRC</sequence>
<dbReference type="EMBL" id="JASSZA010000004">
    <property type="protein sequence ID" value="KAK2113020.1"/>
    <property type="molecule type" value="Genomic_DNA"/>
</dbReference>